<protein>
    <submittedName>
        <fullName evidence="4">Putative acetyltransferase</fullName>
    </submittedName>
</protein>
<evidence type="ECO:0000256" key="1">
    <source>
        <dbReference type="ARBA" id="ARBA00022679"/>
    </source>
</evidence>
<name>A0A7Z7PQK7_9BACT</name>
<feature type="domain" description="N-acetyltransferase" evidence="3">
    <location>
        <begin position="1"/>
        <end position="153"/>
    </location>
</feature>
<reference evidence="4 5" key="1">
    <citation type="submission" date="2017-01" db="EMBL/GenBank/DDBJ databases">
        <authorList>
            <person name="Erauso G."/>
        </authorList>
    </citation>
    <scope>NUCLEOTIDE SEQUENCE [LARGE SCALE GENOMIC DNA]</scope>
    <source>
        <strain evidence="4">MESINF1</strain>
    </source>
</reference>
<proteinExistence type="predicted"/>
<dbReference type="AlphaFoldDB" id="A0A7Z7PQK7"/>
<keyword evidence="1 4" id="KW-0808">Transferase</keyword>
<dbReference type="Gene3D" id="3.40.630.30">
    <property type="match status" value="1"/>
</dbReference>
<keyword evidence="2" id="KW-0012">Acyltransferase</keyword>
<dbReference type="GO" id="GO:0016747">
    <property type="term" value="F:acyltransferase activity, transferring groups other than amino-acyl groups"/>
    <property type="evidence" value="ECO:0007669"/>
    <property type="project" value="InterPro"/>
</dbReference>
<evidence type="ECO:0000259" key="3">
    <source>
        <dbReference type="PROSITE" id="PS51186"/>
    </source>
</evidence>
<dbReference type="PANTHER" id="PTHR43877">
    <property type="entry name" value="AMINOALKYLPHOSPHONATE N-ACETYLTRANSFERASE-RELATED-RELATED"/>
    <property type="match status" value="1"/>
</dbReference>
<keyword evidence="5" id="KW-1185">Reference proteome</keyword>
<dbReference type="InterPro" id="IPR000182">
    <property type="entry name" value="GNAT_dom"/>
</dbReference>
<evidence type="ECO:0000313" key="4">
    <source>
        <dbReference type="EMBL" id="SSC12527.1"/>
    </source>
</evidence>
<evidence type="ECO:0000313" key="5">
    <source>
        <dbReference type="Proteomes" id="UP000250796"/>
    </source>
</evidence>
<dbReference type="Proteomes" id="UP000250796">
    <property type="component" value="Chromosome MESINF"/>
</dbReference>
<dbReference type="KEGG" id="minf:MESINF_1083"/>
<sequence length="153" mass="17381">MTIREVKMEDAASLRELLIDIGWFNQGKIAEEGFIQKLEIMVSWNIEGEDHLLLVAEENGRIIGYVAIHFIPYLFMGGPEGYISELFVKNDARGKGVGSKLLSEAVKEGISRGCSRLQLVNMKNRESYARGFYTARGWRERVNAADFVYEIDD</sequence>
<dbReference type="CDD" id="cd04301">
    <property type="entry name" value="NAT_SF"/>
    <property type="match status" value="1"/>
</dbReference>
<dbReference type="EMBL" id="LS974202">
    <property type="protein sequence ID" value="SSC12527.1"/>
    <property type="molecule type" value="Genomic_DNA"/>
</dbReference>
<dbReference type="InterPro" id="IPR050832">
    <property type="entry name" value="Bact_Acetyltransf"/>
</dbReference>
<gene>
    <name evidence="4" type="ORF">MESINF_1083</name>
</gene>
<accession>A0A7Z7PQK7</accession>
<dbReference type="Pfam" id="PF00583">
    <property type="entry name" value="Acetyltransf_1"/>
    <property type="match status" value="1"/>
</dbReference>
<dbReference type="PROSITE" id="PS51186">
    <property type="entry name" value="GNAT"/>
    <property type="match status" value="1"/>
</dbReference>
<evidence type="ECO:0000256" key="2">
    <source>
        <dbReference type="ARBA" id="ARBA00023315"/>
    </source>
</evidence>
<dbReference type="InterPro" id="IPR016181">
    <property type="entry name" value="Acyl_CoA_acyltransferase"/>
</dbReference>
<dbReference type="SUPFAM" id="SSF55729">
    <property type="entry name" value="Acyl-CoA N-acyltransferases (Nat)"/>
    <property type="match status" value="1"/>
</dbReference>
<dbReference type="RefSeq" id="WP_169698840.1">
    <property type="nucleotide sequence ID" value="NZ_LS974202.1"/>
</dbReference>
<organism evidence="4 5">
    <name type="scientific">Mesotoga infera</name>
    <dbReference type="NCBI Taxonomy" id="1236046"/>
    <lineage>
        <taxon>Bacteria</taxon>
        <taxon>Thermotogati</taxon>
        <taxon>Thermotogota</taxon>
        <taxon>Thermotogae</taxon>
        <taxon>Kosmotogales</taxon>
        <taxon>Kosmotogaceae</taxon>
        <taxon>Mesotoga</taxon>
    </lineage>
</organism>